<keyword evidence="1 4" id="KW-0489">Methyltransferase</keyword>
<dbReference type="GO" id="GO:0046500">
    <property type="term" value="P:S-adenosylmethionine metabolic process"/>
    <property type="evidence" value="ECO:0007669"/>
    <property type="project" value="TreeGrafter"/>
</dbReference>
<keyword evidence="2 4" id="KW-0808">Transferase</keyword>
<gene>
    <name evidence="7" type="ORF">B9G39_10915</name>
</gene>
<dbReference type="PANTHER" id="PTHR16458">
    <property type="entry name" value="GLYCINE N-METHYLTRANSFERASE"/>
    <property type="match status" value="1"/>
</dbReference>
<dbReference type="InterPro" id="IPR029063">
    <property type="entry name" value="SAM-dependent_MTases_sf"/>
</dbReference>
<dbReference type="GO" id="GO:0006111">
    <property type="term" value="P:regulation of gluconeogenesis"/>
    <property type="evidence" value="ECO:0007669"/>
    <property type="project" value="TreeGrafter"/>
</dbReference>
<dbReference type="GO" id="GO:0051289">
    <property type="term" value="P:protein homotetramerization"/>
    <property type="evidence" value="ECO:0007669"/>
    <property type="project" value="TreeGrafter"/>
</dbReference>
<keyword evidence="8" id="KW-1185">Reference proteome</keyword>
<comment type="similarity">
    <text evidence="4">Belongs to the class I-like SAM-binding methyltransferase superfamily. Glycine N-methyltransferase family.</text>
</comment>
<dbReference type="GO" id="GO:0017174">
    <property type="term" value="F:glycine N-methyltransferase activity"/>
    <property type="evidence" value="ECO:0007669"/>
    <property type="project" value="InterPro"/>
</dbReference>
<organism evidence="7 8">
    <name type="scientific">Zooshikella ganghwensis</name>
    <dbReference type="NCBI Taxonomy" id="202772"/>
    <lineage>
        <taxon>Bacteria</taxon>
        <taxon>Pseudomonadati</taxon>
        <taxon>Pseudomonadota</taxon>
        <taxon>Gammaproteobacteria</taxon>
        <taxon>Oceanospirillales</taxon>
        <taxon>Zooshikellaceae</taxon>
        <taxon>Zooshikella</taxon>
    </lineage>
</organism>
<sequence>MSQLATKSATAHSITEKSLPFISDSYINRYQQEYKDDFVDKWDEIIDWRRRQESEGSFFIKALHNYGVKRVLDVATGTGFHSIQLLNAGFDVVSVDGSANMLTKAYKNAKQYGAQIKTAQADWRWLSRIIHEKFDAIICLGNSFTHLFTEIDQKKSLTEFYYCLKNNGILIIDQRNYDAILDAGFRVTHEHYYCGKSVTIQPVYIDEHLIRFCYAFSDGSQHHLNLNPLRSCKMMELLSGAGFKDQKTYGDFKETFHCYEPDFLINIVKK</sequence>
<feature type="binding site" evidence="5">
    <location>
        <position position="140"/>
    </location>
    <ligand>
        <name>S-adenosyl-L-methionine</name>
        <dbReference type="ChEBI" id="CHEBI:59789"/>
    </ligand>
</feature>
<dbReference type="PIRSF" id="PIRSF000385">
    <property type="entry name" value="Gly_N-mtase"/>
    <property type="match status" value="1"/>
</dbReference>
<dbReference type="EMBL" id="NDXW01000001">
    <property type="protein sequence ID" value="RDH43913.1"/>
    <property type="molecule type" value="Genomic_DNA"/>
</dbReference>
<evidence type="ECO:0000256" key="4">
    <source>
        <dbReference type="PIRNR" id="PIRNR000385"/>
    </source>
</evidence>
<dbReference type="AlphaFoldDB" id="A0A4P9VKX2"/>
<dbReference type="PANTHER" id="PTHR16458:SF2">
    <property type="entry name" value="GLYCINE N-METHYLTRANSFERASE"/>
    <property type="match status" value="1"/>
</dbReference>
<dbReference type="GO" id="GO:1901052">
    <property type="term" value="P:sarcosine metabolic process"/>
    <property type="evidence" value="ECO:0007669"/>
    <property type="project" value="TreeGrafter"/>
</dbReference>
<dbReference type="GO" id="GO:0006730">
    <property type="term" value="P:one-carbon metabolic process"/>
    <property type="evidence" value="ECO:0007669"/>
    <property type="project" value="TreeGrafter"/>
</dbReference>
<dbReference type="PROSITE" id="PS51600">
    <property type="entry name" value="SAM_GNMT"/>
    <property type="match status" value="1"/>
</dbReference>
<proteinExistence type="inferred from homology"/>
<dbReference type="RefSeq" id="WP_094787146.1">
    <property type="nucleotide sequence ID" value="NZ_NDXW01000001.1"/>
</dbReference>
<evidence type="ECO:0000256" key="5">
    <source>
        <dbReference type="PIRSR" id="PIRSR000385-2"/>
    </source>
</evidence>
<evidence type="ECO:0000313" key="8">
    <source>
        <dbReference type="Proteomes" id="UP000257039"/>
    </source>
</evidence>
<dbReference type="SUPFAM" id="SSF53335">
    <property type="entry name" value="S-adenosyl-L-methionine-dependent methyltransferases"/>
    <property type="match status" value="1"/>
</dbReference>
<dbReference type="GO" id="GO:1904047">
    <property type="term" value="F:S-adenosyl-L-methionine binding"/>
    <property type="evidence" value="ECO:0007669"/>
    <property type="project" value="TreeGrafter"/>
</dbReference>
<dbReference type="GO" id="GO:0046498">
    <property type="term" value="P:S-adenosylhomocysteine metabolic process"/>
    <property type="evidence" value="ECO:0007669"/>
    <property type="project" value="TreeGrafter"/>
</dbReference>
<dbReference type="GO" id="GO:0005829">
    <property type="term" value="C:cytosol"/>
    <property type="evidence" value="ECO:0007669"/>
    <property type="project" value="TreeGrafter"/>
</dbReference>
<dbReference type="InterPro" id="IPR041698">
    <property type="entry name" value="Methyltransf_25"/>
</dbReference>
<feature type="domain" description="Methyltransferase" evidence="6">
    <location>
        <begin position="71"/>
        <end position="168"/>
    </location>
</feature>
<evidence type="ECO:0000256" key="1">
    <source>
        <dbReference type="ARBA" id="ARBA00022603"/>
    </source>
</evidence>
<feature type="binding site" evidence="5">
    <location>
        <position position="75"/>
    </location>
    <ligand>
        <name>S-adenosyl-L-methionine</name>
        <dbReference type="ChEBI" id="CHEBI:59789"/>
    </ligand>
</feature>
<dbReference type="Proteomes" id="UP000257039">
    <property type="component" value="Unassembled WGS sequence"/>
</dbReference>
<evidence type="ECO:0000313" key="7">
    <source>
        <dbReference type="EMBL" id="RDH43913.1"/>
    </source>
</evidence>
<dbReference type="GO" id="GO:0032259">
    <property type="term" value="P:methylation"/>
    <property type="evidence" value="ECO:0007669"/>
    <property type="project" value="UniProtKB-KW"/>
</dbReference>
<evidence type="ECO:0000256" key="3">
    <source>
        <dbReference type="ARBA" id="ARBA00022691"/>
    </source>
</evidence>
<feature type="binding site" evidence="5">
    <location>
        <begin position="122"/>
        <end position="123"/>
    </location>
    <ligand>
        <name>S-adenosyl-L-methionine</name>
        <dbReference type="ChEBI" id="CHEBI:59789"/>
    </ligand>
</feature>
<dbReference type="Gene3D" id="3.30.46.10">
    <property type="entry name" value="Glycine N-methyltransferase, chain A, domain 1"/>
    <property type="match status" value="1"/>
</dbReference>
<feature type="binding site" evidence="5">
    <location>
        <position position="96"/>
    </location>
    <ligand>
        <name>S-adenosyl-L-methionine</name>
        <dbReference type="ChEBI" id="CHEBI:59789"/>
    </ligand>
</feature>
<evidence type="ECO:0000259" key="6">
    <source>
        <dbReference type="Pfam" id="PF13649"/>
    </source>
</evidence>
<dbReference type="InterPro" id="IPR014369">
    <property type="entry name" value="Gly/Sar_N_MeTrfase"/>
</dbReference>
<feature type="binding site" evidence="5">
    <location>
        <position position="34"/>
    </location>
    <ligand>
        <name>S-adenosyl-L-methionine</name>
        <dbReference type="ChEBI" id="CHEBI:59789"/>
    </ligand>
</feature>
<feature type="binding site" evidence="5">
    <location>
        <position position="42"/>
    </location>
    <ligand>
        <name>S-adenosyl-L-methionine</name>
        <dbReference type="ChEBI" id="CHEBI:59789"/>
    </ligand>
</feature>
<protein>
    <submittedName>
        <fullName evidence="7">Class I SAM-dependent methyltransferase</fullName>
    </submittedName>
</protein>
<dbReference type="Gene3D" id="3.40.50.150">
    <property type="entry name" value="Vaccinia Virus protein VP39"/>
    <property type="match status" value="1"/>
</dbReference>
<dbReference type="Pfam" id="PF13649">
    <property type="entry name" value="Methyltransf_25"/>
    <property type="match status" value="1"/>
</dbReference>
<dbReference type="GO" id="GO:0016594">
    <property type="term" value="F:glycine binding"/>
    <property type="evidence" value="ECO:0007669"/>
    <property type="project" value="TreeGrafter"/>
</dbReference>
<keyword evidence="3 4" id="KW-0949">S-adenosyl-L-methionine</keyword>
<dbReference type="GO" id="GO:0042802">
    <property type="term" value="F:identical protein binding"/>
    <property type="evidence" value="ECO:0007669"/>
    <property type="project" value="TreeGrafter"/>
</dbReference>
<feature type="binding site" evidence="5">
    <location>
        <position position="51"/>
    </location>
    <ligand>
        <name>S-adenosyl-L-methionine</name>
        <dbReference type="ChEBI" id="CHEBI:59789"/>
    </ligand>
</feature>
<reference evidence="7 8" key="1">
    <citation type="submission" date="2017-04" db="EMBL/GenBank/DDBJ databases">
        <title>Draft genome sequence of Zooshikella ganghwensis VG4 isolated from Red Sea sediments.</title>
        <authorList>
            <person name="Rehman Z."/>
            <person name="Alam I."/>
            <person name="Kamau A."/>
            <person name="Bajic V."/>
            <person name="Leiknes T."/>
        </authorList>
    </citation>
    <scope>NUCLEOTIDE SEQUENCE [LARGE SCALE GENOMIC DNA]</scope>
    <source>
        <strain evidence="7 8">VG4</strain>
    </source>
</reference>
<comment type="caution">
    <text evidence="7">The sequence shown here is derived from an EMBL/GenBank/DDBJ whole genome shotgun (WGS) entry which is preliminary data.</text>
</comment>
<evidence type="ECO:0000256" key="2">
    <source>
        <dbReference type="ARBA" id="ARBA00022679"/>
    </source>
</evidence>
<name>A0A4P9VKX2_9GAMM</name>
<dbReference type="CDD" id="cd02440">
    <property type="entry name" value="AdoMet_MTases"/>
    <property type="match status" value="1"/>
</dbReference>
<accession>A0A4P9VKX2</accession>